<dbReference type="InterPro" id="IPR000114">
    <property type="entry name" value="Ribosomal_uL16_bact-type"/>
</dbReference>
<dbReference type="GO" id="GO:0019843">
    <property type="term" value="F:rRNA binding"/>
    <property type="evidence" value="ECO:0007669"/>
    <property type="project" value="InterPro"/>
</dbReference>
<keyword evidence="3 5" id="KW-0689">Ribosomal protein</keyword>
<dbReference type="PANTHER" id="PTHR35928:SF2">
    <property type="entry name" value="SMALL RIBOSOMAL SUBUNIT PROTEIN US3M"/>
    <property type="match status" value="1"/>
</dbReference>
<dbReference type="InterPro" id="IPR018280">
    <property type="entry name" value="Ribosomal_uS3_CS"/>
</dbReference>
<evidence type="ECO:0000256" key="4">
    <source>
        <dbReference type="ARBA" id="ARBA00023274"/>
    </source>
</evidence>
<dbReference type="InterPro" id="IPR047873">
    <property type="entry name" value="Ribosomal_uL16"/>
</dbReference>
<organism evidence="7 8">
    <name type="scientific">Buddleja alternifolia</name>
    <dbReference type="NCBI Taxonomy" id="168488"/>
    <lineage>
        <taxon>Eukaryota</taxon>
        <taxon>Viridiplantae</taxon>
        <taxon>Streptophyta</taxon>
        <taxon>Embryophyta</taxon>
        <taxon>Tracheophyta</taxon>
        <taxon>Spermatophyta</taxon>
        <taxon>Magnoliopsida</taxon>
        <taxon>eudicotyledons</taxon>
        <taxon>Gunneridae</taxon>
        <taxon>Pentapetalae</taxon>
        <taxon>asterids</taxon>
        <taxon>lamiids</taxon>
        <taxon>Lamiales</taxon>
        <taxon>Scrophulariaceae</taxon>
        <taxon>Buddlejeae</taxon>
        <taxon>Buddleja</taxon>
    </lineage>
</organism>
<evidence type="ECO:0000256" key="3">
    <source>
        <dbReference type="ARBA" id="ARBA00022980"/>
    </source>
</evidence>
<protein>
    <recommendedName>
        <fullName evidence="9">Ribosomal protein L16</fullName>
    </recommendedName>
</protein>
<dbReference type="GO" id="GO:0003735">
    <property type="term" value="F:structural constituent of ribosome"/>
    <property type="evidence" value="ECO:0007669"/>
    <property type="project" value="InterPro"/>
</dbReference>
<dbReference type="PROSITE" id="PS00701">
    <property type="entry name" value="RIBOSOMAL_L16_2"/>
    <property type="match status" value="1"/>
</dbReference>
<dbReference type="GO" id="GO:0006412">
    <property type="term" value="P:translation"/>
    <property type="evidence" value="ECO:0007669"/>
    <property type="project" value="InterPro"/>
</dbReference>
<dbReference type="PROSITE" id="PS00548">
    <property type="entry name" value="RIBOSOMAL_S3"/>
    <property type="match status" value="1"/>
</dbReference>
<name>A0AAV6W4Y4_9LAMI</name>
<evidence type="ECO:0000256" key="2">
    <source>
        <dbReference type="ARBA" id="ARBA00010761"/>
    </source>
</evidence>
<evidence type="ECO:0000256" key="6">
    <source>
        <dbReference type="SAM" id="MobiDB-lite"/>
    </source>
</evidence>
<dbReference type="GO" id="GO:1990904">
    <property type="term" value="C:ribonucleoprotein complex"/>
    <property type="evidence" value="ECO:0007669"/>
    <property type="project" value="UniProtKB-KW"/>
</dbReference>
<comment type="similarity">
    <text evidence="2 5">Belongs to the universal ribosomal protein uS3 family.</text>
</comment>
<dbReference type="Gene3D" id="3.90.1170.10">
    <property type="entry name" value="Ribosomal protein L10e/L16"/>
    <property type="match status" value="1"/>
</dbReference>
<accession>A0AAV6W4Y4</accession>
<dbReference type="PANTHER" id="PTHR35928">
    <property type="entry name" value="RIBOSOMAL PROTEIN S3, MITOCHONDRIAL"/>
    <property type="match status" value="1"/>
</dbReference>
<dbReference type="GO" id="GO:0005840">
    <property type="term" value="C:ribosome"/>
    <property type="evidence" value="ECO:0007669"/>
    <property type="project" value="UniProtKB-KW"/>
</dbReference>
<dbReference type="CDD" id="cd01433">
    <property type="entry name" value="Ribosomal_L16_L10e"/>
    <property type="match status" value="1"/>
</dbReference>
<dbReference type="EMBL" id="WHWC01000300">
    <property type="protein sequence ID" value="KAG8362776.1"/>
    <property type="molecule type" value="Genomic_DNA"/>
</dbReference>
<keyword evidence="4 5" id="KW-0687">Ribonucleoprotein</keyword>
<reference evidence="7" key="1">
    <citation type="submission" date="2019-10" db="EMBL/GenBank/DDBJ databases">
        <authorList>
            <person name="Zhang R."/>
            <person name="Pan Y."/>
            <person name="Wang J."/>
            <person name="Ma R."/>
            <person name="Yu S."/>
        </authorList>
    </citation>
    <scope>NUCLEOTIDE SEQUENCE</scope>
    <source>
        <strain evidence="7">LA-IB0</strain>
        <tissue evidence="7">Leaf</tissue>
    </source>
</reference>
<dbReference type="InterPro" id="IPR036920">
    <property type="entry name" value="Ribosomal_uL16_sf"/>
</dbReference>
<dbReference type="InterPro" id="IPR020798">
    <property type="entry name" value="Ribosomal_uL16_CS"/>
</dbReference>
<proteinExistence type="inferred from homology"/>
<dbReference type="Gene3D" id="3.30.1140.32">
    <property type="entry name" value="Ribosomal protein S3, C-terminal domain"/>
    <property type="match status" value="1"/>
</dbReference>
<dbReference type="InterPro" id="IPR036419">
    <property type="entry name" value="Ribosomal_S3_C_sf"/>
</dbReference>
<dbReference type="SUPFAM" id="SSF54686">
    <property type="entry name" value="Ribosomal protein L16p/L10e"/>
    <property type="match status" value="1"/>
</dbReference>
<gene>
    <name evidence="7" type="ORF">BUALT_BualtUnG0042800</name>
</gene>
<sequence length="623" mass="69965">MGQRIKRFDFVSRDPPQVGFESRVMGHYPARPGKAKGRWWEFGKVGPIGCLHSSDGTDEERNEVRGRGSGKRVESIRLDDREKQNEIRIWPKKKQGYGYHDRSPSIKKNLSKSLRVSGAFKHPKYAGVVNGILIENDDSFRKTKLFKFFFPKKSRSDGPTSHLQQRTLPAVRSSLNYSVMQYLLNTKNKMHFDPVVVLNHFVAPGVAEPSTMGGANAQERSLDKRIRSRIAFFVESSTSEKKCLAEAKKRLTHFIRQANDLRFAGTTKTTISLFPFFGATFFFPRDGVGVYNNLFFENAREQLLGQLRRKCWNLMAKDKVMELIEKFIDLGRSEGAEIARTECGKYGKTSCNVFNQKIDYAPAEVSTRYGILGRCSRGCKPDGTQLGFGRYGTKSCRAGRLSYRAIEAARRAIIGHFHRAMSGQFRRNGKIWVRVLADIPITGKPTEVRMGRGKGNPTGWIARVSTGQILFEMDGVSLSNARQAATLAAHKLCSSTKFVQWSKRRSTIGCSLIDLSSQEGEAPSNGRKGEWIDVMIPESCDMDSAGFIMLLIAINQGLSKAGSNDFDRPKKKLLQLEGGSSGKRMSLSCLKNFAMLSLSYFVMFGSLRARMPMKNASRRDTRP</sequence>
<evidence type="ECO:0000256" key="1">
    <source>
        <dbReference type="ARBA" id="ARBA00008931"/>
    </source>
</evidence>
<feature type="compositionally biased region" description="Basic and acidic residues" evidence="6">
    <location>
        <begin position="62"/>
        <end position="73"/>
    </location>
</feature>
<dbReference type="NCBIfam" id="TIGR01164">
    <property type="entry name" value="rplP_bact"/>
    <property type="match status" value="1"/>
</dbReference>
<evidence type="ECO:0000313" key="8">
    <source>
        <dbReference type="Proteomes" id="UP000826271"/>
    </source>
</evidence>
<comment type="caution">
    <text evidence="7">The sequence shown here is derived from an EMBL/GenBank/DDBJ whole genome shotgun (WGS) entry which is preliminary data.</text>
</comment>
<feature type="region of interest" description="Disordered" evidence="6">
    <location>
        <begin position="51"/>
        <end position="73"/>
    </location>
</feature>
<dbReference type="AlphaFoldDB" id="A0AAV6W4Y4"/>
<dbReference type="Proteomes" id="UP000826271">
    <property type="component" value="Unassembled WGS sequence"/>
</dbReference>
<dbReference type="Pfam" id="PF00252">
    <property type="entry name" value="Ribosomal_L16"/>
    <property type="match status" value="1"/>
</dbReference>
<dbReference type="InterPro" id="IPR016180">
    <property type="entry name" value="Ribosomal_uL16_dom"/>
</dbReference>
<evidence type="ECO:0000256" key="5">
    <source>
        <dbReference type="RuleBase" id="RU003624"/>
    </source>
</evidence>
<dbReference type="PRINTS" id="PR00060">
    <property type="entry name" value="RIBOSOMALL16"/>
</dbReference>
<dbReference type="PROSITE" id="PS00586">
    <property type="entry name" value="RIBOSOMAL_L16_1"/>
    <property type="match status" value="1"/>
</dbReference>
<dbReference type="InterPro" id="IPR044954">
    <property type="entry name" value="Ribosomal_uS3m_plant"/>
</dbReference>
<dbReference type="SUPFAM" id="SSF54821">
    <property type="entry name" value="Ribosomal protein S3 C-terminal domain"/>
    <property type="match status" value="1"/>
</dbReference>
<evidence type="ECO:0008006" key="9">
    <source>
        <dbReference type="Google" id="ProtNLM"/>
    </source>
</evidence>
<evidence type="ECO:0000313" key="7">
    <source>
        <dbReference type="EMBL" id="KAG8362776.1"/>
    </source>
</evidence>
<comment type="similarity">
    <text evidence="1">Belongs to the universal ribosomal protein uL16 family.</text>
</comment>
<keyword evidence="8" id="KW-1185">Reference proteome</keyword>